<evidence type="ECO:0000313" key="4">
    <source>
        <dbReference type="Proteomes" id="UP000196531"/>
    </source>
</evidence>
<organism evidence="3 4">
    <name type="scientific">Halobacteriovorax marinus</name>
    <dbReference type="NCBI Taxonomy" id="97084"/>
    <lineage>
        <taxon>Bacteria</taxon>
        <taxon>Pseudomonadati</taxon>
        <taxon>Bdellovibrionota</taxon>
        <taxon>Bacteriovoracia</taxon>
        <taxon>Bacteriovoracales</taxon>
        <taxon>Halobacteriovoraceae</taxon>
        <taxon>Halobacteriovorax</taxon>
    </lineage>
</organism>
<name>A0A1Y5FA98_9BACT</name>
<evidence type="ECO:0000256" key="1">
    <source>
        <dbReference type="ARBA" id="ARBA00022729"/>
    </source>
</evidence>
<evidence type="ECO:0000259" key="2">
    <source>
        <dbReference type="SMART" id="SM00062"/>
    </source>
</evidence>
<dbReference type="InterPro" id="IPR001638">
    <property type="entry name" value="Solute-binding_3/MltF_N"/>
</dbReference>
<keyword evidence="1" id="KW-0732">Signal</keyword>
<evidence type="ECO:0000313" key="3">
    <source>
        <dbReference type="EMBL" id="OUR95683.1"/>
    </source>
</evidence>
<gene>
    <name evidence="3" type="ORF">A9Q84_14375</name>
</gene>
<dbReference type="PANTHER" id="PTHR35936">
    <property type="entry name" value="MEMBRANE-BOUND LYTIC MUREIN TRANSGLYCOSYLASE F"/>
    <property type="match status" value="1"/>
</dbReference>
<sequence>MKNIIEKFSLFLVAILLICKANAIETGKLKAAIFHIAPWGYVNSNKKVVGIEYDIIKAISSDINEEIEVVLVPYKRMISMLEHGDADFSIFFRSEKSENVGIPLVKWGELDIIVIGLKNNHIRSYSDLSNQRIAVRLGGYFDDRFDQDQSLRKITYANYADGIKSLKKIEVTAIVGTAATLYYEFKKQGISISELGQPFLLSHKEDWLHFSKLSKRANKQRKIKNSVKKLIENGTFNEIFSTYLPKEWEHKK</sequence>
<dbReference type="PANTHER" id="PTHR35936:SF38">
    <property type="entry name" value="GLUTAMINE-BINDING PERIPLASMIC PROTEIN"/>
    <property type="match status" value="1"/>
</dbReference>
<feature type="domain" description="Solute-binding protein family 3/N-terminal" evidence="2">
    <location>
        <begin position="28"/>
        <end position="247"/>
    </location>
</feature>
<dbReference type="EMBL" id="MAAO01000007">
    <property type="protein sequence ID" value="OUR95683.1"/>
    <property type="molecule type" value="Genomic_DNA"/>
</dbReference>
<protein>
    <recommendedName>
        <fullName evidence="2">Solute-binding protein family 3/N-terminal domain-containing protein</fullName>
    </recommendedName>
</protein>
<dbReference type="Gene3D" id="3.40.190.10">
    <property type="entry name" value="Periplasmic binding protein-like II"/>
    <property type="match status" value="2"/>
</dbReference>
<proteinExistence type="predicted"/>
<reference evidence="4" key="1">
    <citation type="journal article" date="2017" name="Proc. Natl. Acad. Sci. U.S.A.">
        <title>Simulation of Deepwater Horizon oil plume reveals substrate specialization within a complex community of hydrocarbon-degraders.</title>
        <authorList>
            <person name="Hu P."/>
            <person name="Dubinsky E.A."/>
            <person name="Probst A.J."/>
            <person name="Wang J."/>
            <person name="Sieber C.M.K."/>
            <person name="Tom L.M."/>
            <person name="Gardinali P."/>
            <person name="Banfield J.F."/>
            <person name="Atlas R.M."/>
            <person name="Andersen G.L."/>
        </authorList>
    </citation>
    <scope>NUCLEOTIDE SEQUENCE [LARGE SCALE GENOMIC DNA]</scope>
</reference>
<dbReference type="SUPFAM" id="SSF53850">
    <property type="entry name" value="Periplasmic binding protein-like II"/>
    <property type="match status" value="1"/>
</dbReference>
<comment type="caution">
    <text evidence="3">The sequence shown here is derived from an EMBL/GenBank/DDBJ whole genome shotgun (WGS) entry which is preliminary data.</text>
</comment>
<accession>A0A1Y5FA98</accession>
<dbReference type="Pfam" id="PF00497">
    <property type="entry name" value="SBP_bac_3"/>
    <property type="match status" value="1"/>
</dbReference>
<dbReference type="SMART" id="SM00062">
    <property type="entry name" value="PBPb"/>
    <property type="match status" value="1"/>
</dbReference>
<dbReference type="AlphaFoldDB" id="A0A1Y5FA98"/>
<dbReference type="Proteomes" id="UP000196531">
    <property type="component" value="Unassembled WGS sequence"/>
</dbReference>